<dbReference type="Pfam" id="PF20408">
    <property type="entry name" value="Abhydrolase_11"/>
    <property type="match status" value="1"/>
</dbReference>
<dbReference type="PANTHER" id="PTHR13136:SF11">
    <property type="entry name" value="TESTIS-EXPRESSED PROTEIN 30"/>
    <property type="match status" value="1"/>
</dbReference>
<organism evidence="3 4">
    <name type="scientific">Paractinoplanes deccanensis</name>
    <dbReference type="NCBI Taxonomy" id="113561"/>
    <lineage>
        <taxon>Bacteria</taxon>
        <taxon>Bacillati</taxon>
        <taxon>Actinomycetota</taxon>
        <taxon>Actinomycetes</taxon>
        <taxon>Micromonosporales</taxon>
        <taxon>Micromonosporaceae</taxon>
        <taxon>Paractinoplanes</taxon>
    </lineage>
</organism>
<feature type="compositionally biased region" description="Low complexity" evidence="1">
    <location>
        <begin position="107"/>
        <end position="122"/>
    </location>
</feature>
<evidence type="ECO:0000259" key="2">
    <source>
        <dbReference type="Pfam" id="PF20408"/>
    </source>
</evidence>
<dbReference type="InterPro" id="IPR046879">
    <property type="entry name" value="KANL3/Tex30_Abhydrolase"/>
</dbReference>
<dbReference type="SUPFAM" id="SSF141571">
    <property type="entry name" value="Pentapeptide repeat-like"/>
    <property type="match status" value="1"/>
</dbReference>
<evidence type="ECO:0000313" key="3">
    <source>
        <dbReference type="EMBL" id="GID79953.1"/>
    </source>
</evidence>
<evidence type="ECO:0000313" key="4">
    <source>
        <dbReference type="Proteomes" id="UP000609879"/>
    </source>
</evidence>
<feature type="domain" description="KANL3/Tex30 alpha/beta hydrolase-like" evidence="2">
    <location>
        <begin position="171"/>
        <end position="252"/>
    </location>
</feature>
<name>A0ABQ3YIX9_9ACTN</name>
<dbReference type="InterPro" id="IPR026555">
    <property type="entry name" value="NSL3/Tex30"/>
</dbReference>
<dbReference type="SUPFAM" id="SSF53474">
    <property type="entry name" value="alpha/beta-Hydrolases"/>
    <property type="match status" value="1"/>
</dbReference>
<comment type="caution">
    <text evidence="3">The sequence shown here is derived from an EMBL/GenBank/DDBJ whole genome shotgun (WGS) entry which is preliminary data.</text>
</comment>
<protein>
    <recommendedName>
        <fullName evidence="2">KANL3/Tex30 alpha/beta hydrolase-like domain-containing protein</fullName>
    </recommendedName>
</protein>
<evidence type="ECO:0000256" key="1">
    <source>
        <dbReference type="SAM" id="MobiDB-lite"/>
    </source>
</evidence>
<proteinExistence type="predicted"/>
<gene>
    <name evidence="3" type="ORF">Ade02nite_85940</name>
</gene>
<feature type="region of interest" description="Disordered" evidence="1">
    <location>
        <begin position="95"/>
        <end position="154"/>
    </location>
</feature>
<keyword evidence="4" id="KW-1185">Reference proteome</keyword>
<dbReference type="Proteomes" id="UP000609879">
    <property type="component" value="Unassembled WGS sequence"/>
</dbReference>
<accession>A0ABQ3YIX9</accession>
<dbReference type="EMBL" id="BOMI01000183">
    <property type="protein sequence ID" value="GID79953.1"/>
    <property type="molecule type" value="Genomic_DNA"/>
</dbReference>
<reference evidence="3 4" key="1">
    <citation type="submission" date="2021-01" db="EMBL/GenBank/DDBJ databases">
        <title>Whole genome shotgun sequence of Actinoplanes deccanensis NBRC 13994.</title>
        <authorList>
            <person name="Komaki H."/>
            <person name="Tamura T."/>
        </authorList>
    </citation>
    <scope>NUCLEOTIDE SEQUENCE [LARGE SCALE GENOMIC DNA]</scope>
    <source>
        <strain evidence="3 4">NBRC 13994</strain>
    </source>
</reference>
<dbReference type="Gene3D" id="3.40.50.1820">
    <property type="entry name" value="alpha/beta hydrolase"/>
    <property type="match status" value="1"/>
</dbReference>
<sequence length="279" mass="27901">MISSEIETPRGPAGLRITEPAGPPVSLLVLGHGAGGGVDAPDLTAVHDAAVAAGVRVALVTQPYRVAGRRAPAPAGQLDEAWTAVVQAISANHTGANHTGANKADANRAGANHAGANKAGANQTGSNQAGANHAGVNKAGANQTGTNQAGAKQAGMDRIAANEAGAHEGVPRLPLIVGGRSSGARVACRTATTLGAAGVLCLAFPLHPPGKPEKSRAGELPVGVPTLVLNGDRDPFGVPLATADVEVVVRAGATHDLRKDVNTTAELAVGWLRRHGWAH</sequence>
<feature type="compositionally biased region" description="Polar residues" evidence="1">
    <location>
        <begin position="140"/>
        <end position="150"/>
    </location>
</feature>
<dbReference type="InterPro" id="IPR029058">
    <property type="entry name" value="AB_hydrolase_fold"/>
</dbReference>
<dbReference type="PANTHER" id="PTHR13136">
    <property type="entry name" value="TESTIS DEVELOPMENT PROTEIN PRTD"/>
    <property type="match status" value="1"/>
</dbReference>